<dbReference type="Gene3D" id="3.40.50.720">
    <property type="entry name" value="NAD(P)-binding Rossmann-like Domain"/>
    <property type="match status" value="1"/>
</dbReference>
<keyword evidence="4" id="KW-1185">Reference proteome</keyword>
<dbReference type="InterPro" id="IPR036291">
    <property type="entry name" value="NAD(P)-bd_dom_sf"/>
</dbReference>
<dbReference type="RefSeq" id="WP_093197105.1">
    <property type="nucleotide sequence ID" value="NZ_FNGS01000001.1"/>
</dbReference>
<dbReference type="InterPro" id="IPR000683">
    <property type="entry name" value="Gfo/Idh/MocA-like_OxRdtase_N"/>
</dbReference>
<feature type="domain" description="Gfo/Idh/MocA-like oxidoreductase N-terminal" evidence="2">
    <location>
        <begin position="31"/>
        <end position="155"/>
    </location>
</feature>
<dbReference type="PANTHER" id="PTHR43818:SF9">
    <property type="entry name" value="HYPOTHETICAL OXIDOREDUCTASE"/>
    <property type="match status" value="1"/>
</dbReference>
<gene>
    <name evidence="3" type="ORF">SAMN04488090_0431</name>
</gene>
<proteinExistence type="predicted"/>
<feature type="signal peptide" evidence="1">
    <location>
        <begin position="1"/>
        <end position="24"/>
    </location>
</feature>
<protein>
    <submittedName>
        <fullName evidence="3">Predicted dehydrogenase</fullName>
    </submittedName>
</protein>
<evidence type="ECO:0000256" key="1">
    <source>
        <dbReference type="SAM" id="SignalP"/>
    </source>
</evidence>
<dbReference type="Proteomes" id="UP000198901">
    <property type="component" value="Unassembled WGS sequence"/>
</dbReference>
<evidence type="ECO:0000259" key="2">
    <source>
        <dbReference type="Pfam" id="PF01408"/>
    </source>
</evidence>
<organism evidence="3 4">
    <name type="scientific">Siphonobacter aquaeclarae</name>
    <dbReference type="NCBI Taxonomy" id="563176"/>
    <lineage>
        <taxon>Bacteria</taxon>
        <taxon>Pseudomonadati</taxon>
        <taxon>Bacteroidota</taxon>
        <taxon>Cytophagia</taxon>
        <taxon>Cytophagales</taxon>
        <taxon>Cytophagaceae</taxon>
        <taxon>Siphonobacter</taxon>
    </lineage>
</organism>
<dbReference type="PANTHER" id="PTHR43818">
    <property type="entry name" value="BCDNA.GH03377"/>
    <property type="match status" value="1"/>
</dbReference>
<dbReference type="Pfam" id="PF01408">
    <property type="entry name" value="GFO_IDH_MocA"/>
    <property type="match status" value="1"/>
</dbReference>
<evidence type="ECO:0000313" key="3">
    <source>
        <dbReference type="EMBL" id="SDL23095.1"/>
    </source>
</evidence>
<evidence type="ECO:0000313" key="4">
    <source>
        <dbReference type="Proteomes" id="UP000198901"/>
    </source>
</evidence>
<dbReference type="InterPro" id="IPR006311">
    <property type="entry name" value="TAT_signal"/>
</dbReference>
<dbReference type="GO" id="GO:0000166">
    <property type="term" value="F:nucleotide binding"/>
    <property type="evidence" value="ECO:0007669"/>
    <property type="project" value="InterPro"/>
</dbReference>
<dbReference type="PROSITE" id="PS51318">
    <property type="entry name" value="TAT"/>
    <property type="match status" value="1"/>
</dbReference>
<dbReference type="AlphaFoldDB" id="A0A1G9IDI0"/>
<reference evidence="3 4" key="1">
    <citation type="submission" date="2016-10" db="EMBL/GenBank/DDBJ databases">
        <authorList>
            <person name="de Groot N.N."/>
        </authorList>
    </citation>
    <scope>NUCLEOTIDE SEQUENCE [LARGE SCALE GENOMIC DNA]</scope>
    <source>
        <strain evidence="3 4">DSM 21668</strain>
    </source>
</reference>
<sequence>MNPRRTFLKNVSLAGMSLGLGAWASPPETRRIGIIGLDTSHSEVFTRLIHESSGAYRVVAAYAQGSKDIPSALQLRPGVTQAVQKMGVELVGSIAELLDKVDCVLLETNDGRPHLEQVLPVLKAGKRVFVDKPLAASLADAERIFQAAEDAKTPLFTTSALRFDANVQKVANGSIGAVTGADVYAPATLDPHHLDLAWYAIHGVEMLCTVMGTGCRRVSRVYEAGTDLVTAVWEDGRIGTVRGIRKGATNIAGTAFGEKGIAPLGPFSSYQPLIDQILRFFDTGVPPVTPQQTLEIFRFLDAADRSRRKNGKTIVL</sequence>
<dbReference type="SUPFAM" id="SSF51735">
    <property type="entry name" value="NAD(P)-binding Rossmann-fold domains"/>
    <property type="match status" value="1"/>
</dbReference>
<dbReference type="InterPro" id="IPR050463">
    <property type="entry name" value="Gfo/Idh/MocA_oxidrdct_glycsds"/>
</dbReference>
<keyword evidence="1" id="KW-0732">Signal</keyword>
<dbReference type="STRING" id="563176.SAMN04488090_0431"/>
<dbReference type="OrthoDB" id="1408251at2"/>
<dbReference type="EMBL" id="FNGS01000001">
    <property type="protein sequence ID" value="SDL23095.1"/>
    <property type="molecule type" value="Genomic_DNA"/>
</dbReference>
<name>A0A1G9IDI0_9BACT</name>
<accession>A0A1G9IDI0</accession>
<feature type="chain" id="PRO_5011535245" evidence="1">
    <location>
        <begin position="25"/>
        <end position="316"/>
    </location>
</feature>